<evidence type="ECO:0000256" key="2">
    <source>
        <dbReference type="ARBA" id="ARBA00023015"/>
    </source>
</evidence>
<dbReference type="Gene3D" id="1.10.10.10">
    <property type="entry name" value="Winged helix-like DNA-binding domain superfamily/Winged helix DNA-binding domain"/>
    <property type="match status" value="1"/>
</dbReference>
<dbReference type="Gene3D" id="1.25.40.10">
    <property type="entry name" value="Tetratricopeptide repeat domain"/>
    <property type="match status" value="3"/>
</dbReference>
<dbReference type="SUPFAM" id="SSF46894">
    <property type="entry name" value="C-terminal effector domain of the bipartite response regulators"/>
    <property type="match status" value="1"/>
</dbReference>
<keyword evidence="10" id="KW-1185">Reference proteome</keyword>
<evidence type="ECO:0000256" key="4">
    <source>
        <dbReference type="ARBA" id="ARBA00023163"/>
    </source>
</evidence>
<reference evidence="9" key="1">
    <citation type="journal article" date="2014" name="Int. J. Syst. Evol. Microbiol.">
        <title>Complete genome sequence of Corynebacterium casei LMG S-19264T (=DSM 44701T), isolated from a smear-ripened cheese.</title>
        <authorList>
            <consortium name="US DOE Joint Genome Institute (JGI-PGF)"/>
            <person name="Walter F."/>
            <person name="Albersmeier A."/>
            <person name="Kalinowski J."/>
            <person name="Ruckert C."/>
        </authorList>
    </citation>
    <scope>NUCLEOTIDE SEQUENCE</scope>
    <source>
        <strain evidence="9">CGMCC 4.7312</strain>
    </source>
</reference>
<dbReference type="Pfam" id="PF03704">
    <property type="entry name" value="BTAD"/>
    <property type="match status" value="1"/>
</dbReference>
<dbReference type="Proteomes" id="UP000608890">
    <property type="component" value="Unassembled WGS sequence"/>
</dbReference>
<evidence type="ECO:0000256" key="6">
    <source>
        <dbReference type="PROSITE-ProRule" id="PRU01091"/>
    </source>
</evidence>
<keyword evidence="4" id="KW-0804">Transcription</keyword>
<evidence type="ECO:0000256" key="3">
    <source>
        <dbReference type="ARBA" id="ARBA00023125"/>
    </source>
</evidence>
<evidence type="ECO:0000313" key="9">
    <source>
        <dbReference type="EMBL" id="GGM55604.1"/>
    </source>
</evidence>
<feature type="DNA-binding region" description="OmpR/PhoB-type" evidence="6">
    <location>
        <begin position="1"/>
        <end position="98"/>
    </location>
</feature>
<reference evidence="9" key="2">
    <citation type="submission" date="2020-09" db="EMBL/GenBank/DDBJ databases">
        <authorList>
            <person name="Sun Q."/>
            <person name="Zhou Y."/>
        </authorList>
    </citation>
    <scope>NUCLEOTIDE SEQUENCE</scope>
    <source>
        <strain evidence="9">CGMCC 4.7312</strain>
    </source>
</reference>
<dbReference type="InterPro" id="IPR019734">
    <property type="entry name" value="TPR_rpt"/>
</dbReference>
<evidence type="ECO:0000256" key="7">
    <source>
        <dbReference type="SAM" id="MobiDB-lite"/>
    </source>
</evidence>
<dbReference type="SUPFAM" id="SSF52540">
    <property type="entry name" value="P-loop containing nucleoside triphosphate hydrolases"/>
    <property type="match status" value="1"/>
</dbReference>
<dbReference type="AlphaFoldDB" id="A0A917U618"/>
<name>A0A917U618_9ACTN</name>
<dbReference type="EMBL" id="BMNB01000025">
    <property type="protein sequence ID" value="GGM55604.1"/>
    <property type="molecule type" value="Genomic_DNA"/>
</dbReference>
<organism evidence="9 10">
    <name type="scientific">Micromonospora sonchi</name>
    <dbReference type="NCBI Taxonomy" id="1763543"/>
    <lineage>
        <taxon>Bacteria</taxon>
        <taxon>Bacillati</taxon>
        <taxon>Actinomycetota</taxon>
        <taxon>Actinomycetes</taxon>
        <taxon>Micromonosporales</taxon>
        <taxon>Micromonosporaceae</taxon>
        <taxon>Micromonospora</taxon>
    </lineage>
</organism>
<keyword evidence="3 6" id="KW-0238">DNA-binding</keyword>
<dbReference type="PANTHER" id="PTHR35807">
    <property type="entry name" value="TRANSCRIPTIONAL REGULATOR REDD-RELATED"/>
    <property type="match status" value="1"/>
</dbReference>
<dbReference type="SMART" id="SM01043">
    <property type="entry name" value="BTAD"/>
    <property type="match status" value="1"/>
</dbReference>
<comment type="similarity">
    <text evidence="1">Belongs to the AfsR/DnrI/RedD regulatory family.</text>
</comment>
<dbReference type="SMART" id="SM00382">
    <property type="entry name" value="AAA"/>
    <property type="match status" value="1"/>
</dbReference>
<dbReference type="InterPro" id="IPR003593">
    <property type="entry name" value="AAA+_ATPase"/>
</dbReference>
<dbReference type="InterPro" id="IPR011990">
    <property type="entry name" value="TPR-like_helical_dom_sf"/>
</dbReference>
<feature type="repeat" description="TPR" evidence="5">
    <location>
        <begin position="852"/>
        <end position="885"/>
    </location>
</feature>
<dbReference type="SMART" id="SM00028">
    <property type="entry name" value="TPR"/>
    <property type="match status" value="7"/>
</dbReference>
<dbReference type="InterPro" id="IPR016032">
    <property type="entry name" value="Sig_transdc_resp-reg_C-effctor"/>
</dbReference>
<gene>
    <name evidence="9" type="ORF">GCM10011608_45600</name>
</gene>
<dbReference type="RefSeq" id="WP_189047655.1">
    <property type="nucleotide sequence ID" value="NZ_BMNB01000025.1"/>
</dbReference>
<dbReference type="Pfam" id="PF00486">
    <property type="entry name" value="Trans_reg_C"/>
    <property type="match status" value="1"/>
</dbReference>
<evidence type="ECO:0000256" key="5">
    <source>
        <dbReference type="PROSITE-ProRule" id="PRU00339"/>
    </source>
</evidence>
<dbReference type="PANTHER" id="PTHR35807:SF1">
    <property type="entry name" value="TRANSCRIPTIONAL REGULATOR REDD"/>
    <property type="match status" value="1"/>
</dbReference>
<dbReference type="GO" id="GO:0003677">
    <property type="term" value="F:DNA binding"/>
    <property type="evidence" value="ECO:0007669"/>
    <property type="project" value="UniProtKB-UniRule"/>
</dbReference>
<dbReference type="SUPFAM" id="SSF48452">
    <property type="entry name" value="TPR-like"/>
    <property type="match status" value="3"/>
</dbReference>
<dbReference type="GO" id="GO:0006355">
    <property type="term" value="P:regulation of DNA-templated transcription"/>
    <property type="evidence" value="ECO:0007669"/>
    <property type="project" value="InterPro"/>
</dbReference>
<dbReference type="PROSITE" id="PS50005">
    <property type="entry name" value="TPR"/>
    <property type="match status" value="1"/>
</dbReference>
<dbReference type="InterPro" id="IPR027417">
    <property type="entry name" value="P-loop_NTPase"/>
</dbReference>
<keyword evidence="2" id="KW-0805">Transcription regulation</keyword>
<feature type="compositionally biased region" description="Pro residues" evidence="7">
    <location>
        <begin position="253"/>
        <end position="266"/>
    </location>
</feature>
<feature type="domain" description="OmpR/PhoB-type" evidence="8">
    <location>
        <begin position="1"/>
        <end position="98"/>
    </location>
</feature>
<protein>
    <submittedName>
        <fullName evidence="9">XRE family transcriptional regulator</fullName>
    </submittedName>
</protein>
<evidence type="ECO:0000259" key="8">
    <source>
        <dbReference type="PROSITE" id="PS51755"/>
    </source>
</evidence>
<dbReference type="Pfam" id="PF13424">
    <property type="entry name" value="TPR_12"/>
    <property type="match status" value="2"/>
</dbReference>
<dbReference type="InterPro" id="IPR001867">
    <property type="entry name" value="OmpR/PhoB-type_DNA-bd"/>
</dbReference>
<dbReference type="CDD" id="cd00383">
    <property type="entry name" value="trans_reg_C"/>
    <property type="match status" value="1"/>
</dbReference>
<evidence type="ECO:0000313" key="10">
    <source>
        <dbReference type="Proteomes" id="UP000608890"/>
    </source>
</evidence>
<keyword evidence="5" id="KW-0802">TPR repeat</keyword>
<dbReference type="Pfam" id="PF13374">
    <property type="entry name" value="TPR_10"/>
    <property type="match status" value="2"/>
</dbReference>
<feature type="region of interest" description="Disordered" evidence="7">
    <location>
        <begin position="249"/>
        <end position="279"/>
    </location>
</feature>
<sequence length="993" mass="106141">MLVVQVLGQVRVWHGTDEIPLGPPGRRAVLGLLVLAGGRPVTRAELVDALWGDAPPTSSANVVQSHVMHLRRALEPTRSARSPSRRICTVGDGYRLVTDDASVDLTDFRDLVAAADRAEQRQHQAEAATLLGDALGLWRGPALADVPALAQHRWVVGVGLDRRRALARYVDAMVSIGRGAGVVSAAVADAAEHPLDESAQARLVRVYRSMGQRDQALAVYHRARQRLAEELGVAPGPGLAAALSELLRDEPDSPLPQPHQEPPLVVPPRDGGGRPRQLPAEVPAFVGRGAELDHLDRLRAGAGEPGDRPVTVVICGAAGVGKTAFALRWAHRARDRFPDGQLYLDLRGYGTGTPLSAPDALGYLCVALGRAEAELPADPAKRAALFRTESAGRRLFILLDNAANADQIRPLLPGSGPSMVVVTSRDHLGGLVALDGASRVELAPLPTADAIALLLSLIGGRVADDPDSAGTLVEQCARLPLALRVAAELAASWPAESLASIVGKLADRHARLELLDAGGDTNAAVRDVLSWSLQHVDGVVALAFRRLALHPGPEFDAATVAALSELDARTAGRALAVLARGHLIEPRRTGRFRMHDLTRAYAEEMSRQLDPPAARAAATERLLDHYLGGVCRARAVLYPTWHGYLPGPSTARAPSAPDLPDAAAAVAWLDREQANLSALCAHAARNGWPRQAIGIAANLQRHFEGGRYRDGLTIHSFALAAARELGDDTAVAHLRTHIGEIHRLLGHYDVAVVHLREALSGHRRTNDVHGQARALSALGVVAERLGDHTESIRNHQDALALYRRCRDRRGEAGVLVNLGNAYSGQDDPKRAADAFEQAHAIFRDLTEPTGQAAALSNLGDVLLTLGEYTRAAERLTEALPLFQSAGHRNGEAVVRANLAQLKLRLGTPDAALDELDTALRIFEETGHRYGEASARNGMGEALRALGRYPEALAAHRAALAIATDTQDHDEHRRALTALETLREHGVRATASRP</sequence>
<proteinExistence type="inferred from homology"/>
<dbReference type="InterPro" id="IPR051677">
    <property type="entry name" value="AfsR-DnrI-RedD_regulator"/>
</dbReference>
<evidence type="ECO:0000256" key="1">
    <source>
        <dbReference type="ARBA" id="ARBA00005820"/>
    </source>
</evidence>
<dbReference type="Gene3D" id="3.40.50.300">
    <property type="entry name" value="P-loop containing nucleotide triphosphate hydrolases"/>
    <property type="match status" value="1"/>
</dbReference>
<dbReference type="GO" id="GO:0000160">
    <property type="term" value="P:phosphorelay signal transduction system"/>
    <property type="evidence" value="ECO:0007669"/>
    <property type="project" value="InterPro"/>
</dbReference>
<dbReference type="CDD" id="cd15831">
    <property type="entry name" value="BTAD"/>
    <property type="match status" value="1"/>
</dbReference>
<dbReference type="InterPro" id="IPR005158">
    <property type="entry name" value="BTAD"/>
</dbReference>
<dbReference type="SMART" id="SM00862">
    <property type="entry name" value="Trans_reg_C"/>
    <property type="match status" value="1"/>
</dbReference>
<accession>A0A917U618</accession>
<dbReference type="PROSITE" id="PS51755">
    <property type="entry name" value="OMPR_PHOB"/>
    <property type="match status" value="1"/>
</dbReference>
<comment type="caution">
    <text evidence="9">The sequence shown here is derived from an EMBL/GenBank/DDBJ whole genome shotgun (WGS) entry which is preliminary data.</text>
</comment>
<dbReference type="InterPro" id="IPR036388">
    <property type="entry name" value="WH-like_DNA-bd_sf"/>
</dbReference>